<feature type="domain" description="Tail spike" evidence="1">
    <location>
        <begin position="158"/>
        <end position="355"/>
    </location>
</feature>
<organism evidence="2">
    <name type="scientific">Siphoviridae sp. ctj6w2</name>
    <dbReference type="NCBI Taxonomy" id="2827919"/>
    <lineage>
        <taxon>Viruses</taxon>
        <taxon>Duplodnaviria</taxon>
        <taxon>Heunggongvirae</taxon>
        <taxon>Uroviricota</taxon>
        <taxon>Caudoviricetes</taxon>
    </lineage>
</organism>
<dbReference type="Pfam" id="PF06605">
    <property type="entry name" value="Prophage_tail"/>
    <property type="match status" value="1"/>
</dbReference>
<dbReference type="NCBIfam" id="TIGR01665">
    <property type="entry name" value="put_anti_recept"/>
    <property type="match status" value="1"/>
</dbReference>
<dbReference type="InterPro" id="IPR010572">
    <property type="entry name" value="Tail_dom"/>
</dbReference>
<name>A0A8S5T7P9_9CAUD</name>
<evidence type="ECO:0000313" key="2">
    <source>
        <dbReference type="EMBL" id="DAF59281.1"/>
    </source>
</evidence>
<protein>
    <submittedName>
        <fullName evidence="2">Tail protein</fullName>
    </submittedName>
</protein>
<dbReference type="EMBL" id="BK032767">
    <property type="protein sequence ID" value="DAF59281.1"/>
    <property type="molecule type" value="Genomic_DNA"/>
</dbReference>
<dbReference type="InterPro" id="IPR007119">
    <property type="entry name" value="Phage_tail_spike_N"/>
</dbReference>
<sequence>MIPILYKEDATDFSTYGIGVLADTISCLVTEERNGAYELTLKYPLNGALYSEIKKERIIKAKPNDLSDPQAFRTYRITIPLNGIITIYAEHISYDLINIGVIPFSLINVAPQMAIDTLLKNTVLPHNFTFKTDYDVAKDFEVKKPQSVRACLGGTQGSLLNKWGGEFEWDNFSIIHHKGRGSNKGVVIEYGKNLTKLDHDSDISEVYTDILPYAVISSSDGNDVVCTLSEQILPITSTLTKRKTLIKDMTDSFDNDEEITEEKLREKTLKYIGDNPLGVENPTITISFEPLWKQPEYSALLERVSLCDTVTVKHTEIGVSVKTKVIKTTYNTLLEKYTSITLGSARSNFVKQVQSIESKIESTKTEVDRFPSLLNYAINTATKLITGNSGGYVILHSAAKDGKPYELLIMDKPNINDALKVWRWNVNGLGYSKNGYNGPYETAITSDGQIVADFITSGTLVANIIKAGIISSKDGSSYWNVDTGEVVLKAYVTNDDFDGKVSEIDKRESKIEANINGITSTVSSIGKRVDTAEDDISSLDSDVTTLAQRADAIELKANSNEKDISSLTVTSNKLALKVASNASDISDLEQTADSISAVVSKKADSEGGVSSSFGYKLKSTGFELYSNSKTVMKVNSAGLEVNGKITSTEGEIGGLTITESGLKYTGNWNATFWIGDLSTDPRMPTYAIFSRTQRIDDCIMGLKNNAYGENFWVEFKPEGYCTYRSSDSEDAEITGKIPYGSMNRICWLHSPLGSSYEGSNATCPQIIVFNYTVAKSSYSTIDLTVYDINEIIGASLTEKDTPSTGSNNQWFSIDKKKITIHNTTGGSKTYSVIVIAV</sequence>
<accession>A0A8S5T7P9</accession>
<reference evidence="2" key="1">
    <citation type="journal article" date="2021" name="Proc. Natl. Acad. Sci. U.S.A.">
        <title>A Catalog of Tens of Thousands of Viruses from Human Metagenomes Reveals Hidden Associations with Chronic Diseases.</title>
        <authorList>
            <person name="Tisza M.J."/>
            <person name="Buck C.B."/>
        </authorList>
    </citation>
    <scope>NUCLEOTIDE SEQUENCE</scope>
    <source>
        <strain evidence="2">Ctj6w2</strain>
    </source>
</reference>
<evidence type="ECO:0000259" key="1">
    <source>
        <dbReference type="Pfam" id="PF06605"/>
    </source>
</evidence>
<proteinExistence type="predicted"/>
<dbReference type="Gene3D" id="1.20.5.340">
    <property type="match status" value="1"/>
</dbReference>